<evidence type="ECO:0000256" key="3">
    <source>
        <dbReference type="ARBA" id="ARBA00022989"/>
    </source>
</evidence>
<dbReference type="InterPro" id="IPR047817">
    <property type="entry name" value="ABC2_TM_bact-type"/>
</dbReference>
<dbReference type="PROSITE" id="PS51012">
    <property type="entry name" value="ABC_TM2"/>
    <property type="match status" value="1"/>
</dbReference>
<name>A0ABT6ZVH2_9ACTN</name>
<keyword evidence="2 5" id="KW-0812">Transmembrane</keyword>
<organism evidence="7 8">
    <name type="scientific">Streptomyces iconiensis</name>
    <dbReference type="NCBI Taxonomy" id="1384038"/>
    <lineage>
        <taxon>Bacteria</taxon>
        <taxon>Bacillati</taxon>
        <taxon>Actinomycetota</taxon>
        <taxon>Actinomycetes</taxon>
        <taxon>Kitasatosporales</taxon>
        <taxon>Streptomycetaceae</taxon>
        <taxon>Streptomyces</taxon>
    </lineage>
</organism>
<feature type="transmembrane region" description="Helical" evidence="5">
    <location>
        <begin position="272"/>
        <end position="290"/>
    </location>
</feature>
<comment type="similarity">
    <text evidence="5">Belongs to the ABC-2 integral membrane protein family.</text>
</comment>
<evidence type="ECO:0000256" key="5">
    <source>
        <dbReference type="RuleBase" id="RU361157"/>
    </source>
</evidence>
<protein>
    <recommendedName>
        <fullName evidence="5">Transport permease protein</fullName>
    </recommendedName>
</protein>
<evidence type="ECO:0000313" key="7">
    <source>
        <dbReference type="EMBL" id="MDJ1132789.1"/>
    </source>
</evidence>
<evidence type="ECO:0000256" key="1">
    <source>
        <dbReference type="ARBA" id="ARBA00004141"/>
    </source>
</evidence>
<feature type="transmembrane region" description="Helical" evidence="5">
    <location>
        <begin position="211"/>
        <end position="233"/>
    </location>
</feature>
<evidence type="ECO:0000313" key="8">
    <source>
        <dbReference type="Proteomes" id="UP001214441"/>
    </source>
</evidence>
<feature type="transmembrane region" description="Helical" evidence="5">
    <location>
        <begin position="36"/>
        <end position="58"/>
    </location>
</feature>
<reference evidence="7 8" key="1">
    <citation type="submission" date="2023-05" db="EMBL/GenBank/DDBJ databases">
        <title>Streptantibioticus silvisoli sp. nov., acidotolerant actinomycetes 1 from pine litter.</title>
        <authorList>
            <person name="Swiecimska M."/>
            <person name="Golinska P."/>
            <person name="Sangal V."/>
            <person name="Wachnowicz B."/>
            <person name="Goodfellow M."/>
        </authorList>
    </citation>
    <scope>NUCLEOTIDE SEQUENCE [LARGE SCALE GENOMIC DNA]</scope>
    <source>
        <strain evidence="7 8">DSM 42109</strain>
    </source>
</reference>
<keyword evidence="3 5" id="KW-1133">Transmembrane helix</keyword>
<keyword evidence="5" id="KW-1003">Cell membrane</keyword>
<proteinExistence type="inferred from homology"/>
<evidence type="ECO:0000256" key="4">
    <source>
        <dbReference type="ARBA" id="ARBA00023136"/>
    </source>
</evidence>
<dbReference type="Pfam" id="PF01061">
    <property type="entry name" value="ABC2_membrane"/>
    <property type="match status" value="1"/>
</dbReference>
<dbReference type="PANTHER" id="PTHR43027">
    <property type="entry name" value="DOXORUBICIN RESISTANCE ABC TRANSPORTER PERMEASE PROTEIN DRRC-RELATED"/>
    <property type="match status" value="1"/>
</dbReference>
<dbReference type="RefSeq" id="WP_274040143.1">
    <property type="nucleotide sequence ID" value="NZ_JANCPR020000010.1"/>
</dbReference>
<gene>
    <name evidence="7" type="ORF">NMN56_012650</name>
</gene>
<dbReference type="InterPro" id="IPR052902">
    <property type="entry name" value="ABC-2_transporter"/>
</dbReference>
<dbReference type="EMBL" id="JANCPR020000010">
    <property type="protein sequence ID" value="MDJ1132789.1"/>
    <property type="molecule type" value="Genomic_DNA"/>
</dbReference>
<keyword evidence="8" id="KW-1185">Reference proteome</keyword>
<evidence type="ECO:0000259" key="6">
    <source>
        <dbReference type="PROSITE" id="PS51012"/>
    </source>
</evidence>
<feature type="transmembrane region" description="Helical" evidence="5">
    <location>
        <begin position="239"/>
        <end position="260"/>
    </location>
</feature>
<comment type="subcellular location">
    <subcellularLocation>
        <location evidence="5">Cell membrane</location>
        <topology evidence="5">Multi-pass membrane protein</topology>
    </subcellularLocation>
    <subcellularLocation>
        <location evidence="1">Membrane</location>
        <topology evidence="1">Multi-pass membrane protein</topology>
    </subcellularLocation>
</comment>
<dbReference type="PANTHER" id="PTHR43027:SF2">
    <property type="entry name" value="TRANSPORT PERMEASE PROTEIN"/>
    <property type="match status" value="1"/>
</dbReference>
<evidence type="ECO:0000256" key="2">
    <source>
        <dbReference type="ARBA" id="ARBA00022692"/>
    </source>
</evidence>
<keyword evidence="5" id="KW-0813">Transport</keyword>
<comment type="caution">
    <text evidence="7">The sequence shown here is derived from an EMBL/GenBank/DDBJ whole genome shotgun (WGS) entry which is preliminary data.</text>
</comment>
<dbReference type="InterPro" id="IPR013525">
    <property type="entry name" value="ABC2_TM"/>
</dbReference>
<sequence length="356" mass="37566">MSADTRTRTRTRGASPAFRQMVRTNSRELFRDGKTAFFALVFPLLFLAMFLALGTLAAGGTYHVAVTGSAGSPAVLENLKKPDGFQTEAWPESTPPKPGDLAGYDAIVSPAGDKATVVVDPGKFGALKDIRSALSSSGIDEDHVRFLTPDGGAPFDPLKAALPTGLLMALMSVAFFGTATPLIALRTRGTLRLLGTTPLNRMTFVLAQAPVRLALVAVQLLVLGTVAVAMGFLPLAGTLRLLVSGFLGAVMLFAFGYLIAARMRNAEVVNGLLGLLMPVVLFTSGLFLPLDLLPSVVGDISAVLPTTYLVDALNHDLNEAASTHTLLTDWSIVLAGAVVFGGLAARLFRWDQGEDR</sequence>
<feature type="domain" description="ABC transmembrane type-2" evidence="6">
    <location>
        <begin position="124"/>
        <end position="351"/>
    </location>
</feature>
<feature type="transmembrane region" description="Helical" evidence="5">
    <location>
        <begin position="165"/>
        <end position="185"/>
    </location>
</feature>
<dbReference type="Proteomes" id="UP001214441">
    <property type="component" value="Unassembled WGS sequence"/>
</dbReference>
<keyword evidence="4 5" id="KW-0472">Membrane</keyword>
<feature type="transmembrane region" description="Helical" evidence="5">
    <location>
        <begin position="330"/>
        <end position="348"/>
    </location>
</feature>
<accession>A0ABT6ZVH2</accession>